<evidence type="ECO:0000313" key="2">
    <source>
        <dbReference type="EMBL" id="CCH69317.1"/>
    </source>
</evidence>
<protein>
    <submittedName>
        <fullName evidence="2">Cold shock protein</fullName>
    </submittedName>
</protein>
<dbReference type="AlphaFoldDB" id="N0DYF1"/>
<dbReference type="PROSITE" id="PS51857">
    <property type="entry name" value="CSD_2"/>
    <property type="match status" value="1"/>
</dbReference>
<dbReference type="InterPro" id="IPR011129">
    <property type="entry name" value="CSD"/>
</dbReference>
<evidence type="ECO:0000259" key="1">
    <source>
        <dbReference type="PROSITE" id="PS51857"/>
    </source>
</evidence>
<dbReference type="Gene3D" id="2.40.50.140">
    <property type="entry name" value="Nucleic acid-binding proteins"/>
    <property type="match status" value="1"/>
</dbReference>
<dbReference type="Proteomes" id="UP000013167">
    <property type="component" value="Unassembled WGS sequence"/>
</dbReference>
<dbReference type="RefSeq" id="WP_010851981.1">
    <property type="nucleotide sequence ID" value="NZ_HF570956.1"/>
</dbReference>
<proteinExistence type="predicted"/>
<dbReference type="Pfam" id="PF00313">
    <property type="entry name" value="CSD"/>
    <property type="match status" value="1"/>
</dbReference>
<dbReference type="OrthoDB" id="7477356at2"/>
<dbReference type="EMBL" id="CAIZ01000056">
    <property type="protein sequence ID" value="CCH69317.1"/>
    <property type="molecule type" value="Genomic_DNA"/>
</dbReference>
<name>N0DYF1_9MICO</name>
<keyword evidence="3" id="KW-1185">Reference proteome</keyword>
<comment type="caution">
    <text evidence="2">The sequence shown here is derived from an EMBL/GenBank/DDBJ whole genome shotgun (WGS) entry which is preliminary data.</text>
</comment>
<dbReference type="eggNOG" id="COG1278">
    <property type="taxonomic scope" value="Bacteria"/>
</dbReference>
<organism evidence="2 3">
    <name type="scientific">Phycicoccus elongatus Lp2</name>
    <dbReference type="NCBI Taxonomy" id="1193181"/>
    <lineage>
        <taxon>Bacteria</taxon>
        <taxon>Bacillati</taxon>
        <taxon>Actinomycetota</taxon>
        <taxon>Actinomycetes</taxon>
        <taxon>Micrococcales</taxon>
        <taxon>Intrasporangiaceae</taxon>
        <taxon>Phycicoccus</taxon>
    </lineage>
</organism>
<dbReference type="STRING" id="1193181.BN10_1490004"/>
<accession>N0DYF1</accession>
<reference evidence="2 3" key="1">
    <citation type="journal article" date="2013" name="ISME J.">
        <title>A metabolic model for members of the genus Tetrasphaera involved in enhanced biological phosphorus removal.</title>
        <authorList>
            <person name="Kristiansen R."/>
            <person name="Nguyen H.T.T."/>
            <person name="Saunders A.M."/>
            <person name="Nielsen J.L."/>
            <person name="Wimmer R."/>
            <person name="Le V.Q."/>
            <person name="McIlroy S.J."/>
            <person name="Petrovski S."/>
            <person name="Seviour R.J."/>
            <person name="Calteau A."/>
            <person name="Nielsen K.L."/>
            <person name="Nielsen P.H."/>
        </authorList>
    </citation>
    <scope>NUCLEOTIDE SEQUENCE [LARGE SCALE GENOMIC DNA]</scope>
    <source>
        <strain evidence="2 3">Lp2</strain>
    </source>
</reference>
<dbReference type="PRINTS" id="PR00050">
    <property type="entry name" value="COLDSHOCK"/>
</dbReference>
<dbReference type="InterPro" id="IPR050181">
    <property type="entry name" value="Cold_shock_domain"/>
</dbReference>
<sequence length="133" mass="14270">MPTGKVKFFDADKGFGFVATDDPSEGGDVFVPASAVPADAVLKGGTKIEFSIVEGRRGKQAMAVRVLDPAPSVAVNRKVRDRKDPEQMVVIVEDVIKLLDSVSESLRRGHYPDKGHGNKVAQVLRAVAADLEL</sequence>
<dbReference type="GO" id="GO:0003676">
    <property type="term" value="F:nucleic acid binding"/>
    <property type="evidence" value="ECO:0007669"/>
    <property type="project" value="InterPro"/>
</dbReference>
<dbReference type="SMART" id="SM00357">
    <property type="entry name" value="CSP"/>
    <property type="match status" value="1"/>
</dbReference>
<feature type="domain" description="CSD" evidence="1">
    <location>
        <begin position="1"/>
        <end position="68"/>
    </location>
</feature>
<dbReference type="SUPFAM" id="SSF50249">
    <property type="entry name" value="Nucleic acid-binding proteins"/>
    <property type="match status" value="1"/>
</dbReference>
<dbReference type="PANTHER" id="PTHR11544">
    <property type="entry name" value="COLD SHOCK DOMAIN CONTAINING PROTEINS"/>
    <property type="match status" value="1"/>
</dbReference>
<dbReference type="InterPro" id="IPR002059">
    <property type="entry name" value="CSP_DNA-bd"/>
</dbReference>
<dbReference type="InterPro" id="IPR012340">
    <property type="entry name" value="NA-bd_OB-fold"/>
</dbReference>
<dbReference type="HOGENOM" id="CLU_125944_0_0_11"/>
<gene>
    <name evidence="2" type="ORF">BN10_1490004</name>
</gene>
<evidence type="ECO:0000313" key="3">
    <source>
        <dbReference type="Proteomes" id="UP000013167"/>
    </source>
</evidence>